<dbReference type="SUPFAM" id="SSF51621">
    <property type="entry name" value="Phosphoenolpyruvate/pyruvate domain"/>
    <property type="match status" value="1"/>
</dbReference>
<dbReference type="AlphaFoldDB" id="A0ABD6F3E3"/>
<dbReference type="EMBL" id="JBGFUD010013847">
    <property type="protein sequence ID" value="MFH4983805.1"/>
    <property type="molecule type" value="Genomic_DNA"/>
</dbReference>
<dbReference type="PROSITE" id="PS00161">
    <property type="entry name" value="ISOCITRATE_LYASE"/>
    <property type="match status" value="1"/>
</dbReference>
<sequence length="239" mass="26207">MSQQVAKNFYSIVKSAPKGRFKGLKRNYEVEDVLKLRGSLEIEHTLANRGANKLWQLIHTEPFVAALGAQTGNQAVQMVRAGLQAIYLSGWQVAADMNTAGEMYPDQSLYPVNSGPELCRRINKSLRRADQVEAVESLDYKSSRDWFVPIVADAEAGFGGALNCYEMMKAYIEAGAAGVHYEDQLGSEKKCGHMGGKVLIPTDEHIRHLNAARLAADVAGVPTVIISRTDAESARLLTR</sequence>
<keyword evidence="4" id="KW-0816">Tricarboxylic acid cycle</keyword>
<accession>A0ABD6F3E3</accession>
<dbReference type="InterPro" id="IPR006254">
    <property type="entry name" value="Isocitrate_lyase"/>
</dbReference>
<evidence type="ECO:0000256" key="5">
    <source>
        <dbReference type="ARBA" id="ARBA00023239"/>
    </source>
</evidence>
<comment type="caution">
    <text evidence="6">The sequence shown here is derived from an EMBL/GenBank/DDBJ whole genome shotgun (WGS) entry which is preliminary data.</text>
</comment>
<name>A0ABD6F3E3_9BILA</name>
<dbReference type="Pfam" id="PF00463">
    <property type="entry name" value="ICL"/>
    <property type="match status" value="1"/>
</dbReference>
<organism evidence="6 7">
    <name type="scientific">Gnathostoma spinigerum</name>
    <dbReference type="NCBI Taxonomy" id="75299"/>
    <lineage>
        <taxon>Eukaryota</taxon>
        <taxon>Metazoa</taxon>
        <taxon>Ecdysozoa</taxon>
        <taxon>Nematoda</taxon>
        <taxon>Chromadorea</taxon>
        <taxon>Rhabditida</taxon>
        <taxon>Spirurina</taxon>
        <taxon>Gnathostomatomorpha</taxon>
        <taxon>Gnathostomatoidea</taxon>
        <taxon>Gnathostomatidae</taxon>
        <taxon>Gnathostoma</taxon>
    </lineage>
</organism>
<evidence type="ECO:0000256" key="1">
    <source>
        <dbReference type="ARBA" id="ARBA00004793"/>
    </source>
</evidence>
<keyword evidence="3" id="KW-0329">Glyoxylate bypass</keyword>
<dbReference type="EC" id="4.1.3.1" evidence="2"/>
<dbReference type="PANTHER" id="PTHR21631:SF3">
    <property type="entry name" value="BIFUNCTIONAL GLYOXYLATE CYCLE PROTEIN"/>
    <property type="match status" value="1"/>
</dbReference>
<dbReference type="InterPro" id="IPR015813">
    <property type="entry name" value="Pyrv/PenolPyrv_kinase-like_dom"/>
</dbReference>
<keyword evidence="5" id="KW-0456">Lyase</keyword>
<dbReference type="Gene3D" id="3.20.20.60">
    <property type="entry name" value="Phosphoenolpyruvate-binding domains"/>
    <property type="match status" value="1"/>
</dbReference>
<protein>
    <recommendedName>
        <fullName evidence="2">isocitrate lyase</fullName>
        <ecNumber evidence="2">4.1.3.1</ecNumber>
    </recommendedName>
</protein>
<dbReference type="InterPro" id="IPR040442">
    <property type="entry name" value="Pyrv_kinase-like_dom_sf"/>
</dbReference>
<dbReference type="PANTHER" id="PTHR21631">
    <property type="entry name" value="ISOCITRATE LYASE/MALATE SYNTHASE"/>
    <property type="match status" value="1"/>
</dbReference>
<dbReference type="GO" id="GO:0006099">
    <property type="term" value="P:tricarboxylic acid cycle"/>
    <property type="evidence" value="ECO:0007669"/>
    <property type="project" value="UniProtKB-KW"/>
</dbReference>
<dbReference type="CDD" id="cd00377">
    <property type="entry name" value="ICL_PEPM"/>
    <property type="match status" value="1"/>
</dbReference>
<evidence type="ECO:0000256" key="2">
    <source>
        <dbReference type="ARBA" id="ARBA00012909"/>
    </source>
</evidence>
<dbReference type="GO" id="GO:0006097">
    <property type="term" value="P:glyoxylate cycle"/>
    <property type="evidence" value="ECO:0007669"/>
    <property type="project" value="UniProtKB-KW"/>
</dbReference>
<dbReference type="GO" id="GO:0004451">
    <property type="term" value="F:isocitrate lyase activity"/>
    <property type="evidence" value="ECO:0007669"/>
    <property type="project" value="UniProtKB-EC"/>
</dbReference>
<dbReference type="Proteomes" id="UP001608902">
    <property type="component" value="Unassembled WGS sequence"/>
</dbReference>
<dbReference type="InterPro" id="IPR018523">
    <property type="entry name" value="Isocitrate_lyase_ph_CS"/>
</dbReference>
<dbReference type="InterPro" id="IPR039556">
    <property type="entry name" value="ICL/PEPM"/>
</dbReference>
<evidence type="ECO:0000256" key="4">
    <source>
        <dbReference type="ARBA" id="ARBA00022532"/>
    </source>
</evidence>
<dbReference type="FunFam" id="3.20.20.60:FF:000005">
    <property type="entry name" value="Isocitrate lyase"/>
    <property type="match status" value="1"/>
</dbReference>
<evidence type="ECO:0000313" key="6">
    <source>
        <dbReference type="EMBL" id="MFH4983805.1"/>
    </source>
</evidence>
<keyword evidence="7" id="KW-1185">Reference proteome</keyword>
<gene>
    <name evidence="6" type="ORF">AB6A40_010514</name>
</gene>
<comment type="pathway">
    <text evidence="1">Carbohydrate metabolism; glyoxylate cycle; (S)-malate from isocitrate: step 1/2.</text>
</comment>
<reference evidence="6 7" key="1">
    <citation type="submission" date="2024-08" db="EMBL/GenBank/DDBJ databases">
        <title>Gnathostoma spinigerum genome.</title>
        <authorList>
            <person name="Gonzalez-Bertolin B."/>
            <person name="Monzon S."/>
            <person name="Zaballos A."/>
            <person name="Jimenez P."/>
            <person name="Dekumyoy P."/>
            <person name="Varona S."/>
            <person name="Cuesta I."/>
            <person name="Sumanam S."/>
            <person name="Adisakwattana P."/>
            <person name="Gasser R.B."/>
            <person name="Hernandez-Gonzalez A."/>
            <person name="Young N.D."/>
            <person name="Perteguer M.J."/>
        </authorList>
    </citation>
    <scope>NUCLEOTIDE SEQUENCE [LARGE SCALE GENOMIC DNA]</scope>
    <source>
        <strain evidence="6">AL3</strain>
        <tissue evidence="6">Liver</tissue>
    </source>
</reference>
<evidence type="ECO:0000256" key="3">
    <source>
        <dbReference type="ARBA" id="ARBA00022435"/>
    </source>
</evidence>
<evidence type="ECO:0000313" key="7">
    <source>
        <dbReference type="Proteomes" id="UP001608902"/>
    </source>
</evidence>
<proteinExistence type="predicted"/>
<dbReference type="NCBIfam" id="TIGR01346">
    <property type="entry name" value="isocit_lyase"/>
    <property type="match status" value="1"/>
</dbReference>